<evidence type="ECO:0000256" key="4">
    <source>
        <dbReference type="ARBA" id="ARBA00022793"/>
    </source>
</evidence>
<evidence type="ECO:0000256" key="11">
    <source>
        <dbReference type="ARBA" id="ARBA00023239"/>
    </source>
</evidence>
<sequence>MVERLLVTGGNGFLGSYLVEKALNQGFEVVVVDDLSTSSCINVPKDAKFVRCKVEEFSDDTRYDFVAHFAARPSPEDYMKHPVETMLSNSLGTLRTLEIAKRSNAVYLYASSSEVYGDASVIPTPEDYFGYVNPVGVRSCYDEGKRFSEALCMAYHRQFGLDVRIERPFNVYGPRMRADGVYGRVIPRFLSQALAGKELTVHGDGNQTRSFLFVHDWLEATWTLLTKPGLSAQVVNIGSPNEVKILELAKLVIKVTKSSSKIVFLPPRPEDPRRRAADITRARSLLSWEPRTSLEEGLKTTAEWLSRAS</sequence>
<keyword evidence="8" id="KW-0333">Golgi apparatus</keyword>
<evidence type="ECO:0000256" key="12">
    <source>
        <dbReference type="ARBA" id="ARBA00037859"/>
    </source>
</evidence>
<evidence type="ECO:0000256" key="6">
    <source>
        <dbReference type="ARBA" id="ARBA00022989"/>
    </source>
</evidence>
<keyword evidence="3" id="KW-0812">Transmembrane</keyword>
<organism evidence="14 15">
    <name type="scientific">Candidatus Marsarchaeota G1 archaeon OSP_D</name>
    <dbReference type="NCBI Taxonomy" id="1978155"/>
    <lineage>
        <taxon>Archaea</taxon>
        <taxon>Candidatus Marsarchaeota</taxon>
        <taxon>Candidatus Marsarchaeota group 1</taxon>
    </lineage>
</organism>
<evidence type="ECO:0000256" key="1">
    <source>
        <dbReference type="ARBA" id="ARBA00001911"/>
    </source>
</evidence>
<keyword evidence="10" id="KW-0325">Glycoprotein</keyword>
<dbReference type="GO" id="GO:0070403">
    <property type="term" value="F:NAD+ binding"/>
    <property type="evidence" value="ECO:0007669"/>
    <property type="project" value="InterPro"/>
</dbReference>
<dbReference type="GO" id="GO:0005737">
    <property type="term" value="C:cytoplasm"/>
    <property type="evidence" value="ECO:0007669"/>
    <property type="project" value="TreeGrafter"/>
</dbReference>
<reference evidence="14 15" key="1">
    <citation type="submission" date="2017-04" db="EMBL/GenBank/DDBJ databases">
        <title>Novel microbial lineages endemic to geothermal iron-oxide mats fill important gaps in the evolutionary history of Archaea.</title>
        <authorList>
            <person name="Jay Z.J."/>
            <person name="Beam J.P."/>
            <person name="Dlakic M."/>
            <person name="Rusch D.B."/>
            <person name="Kozubal M.A."/>
            <person name="Inskeep W.P."/>
        </authorList>
    </citation>
    <scope>NUCLEOTIDE SEQUENCE [LARGE SCALE GENOMIC DNA]</scope>
    <source>
        <strain evidence="14">OSP_D</strain>
    </source>
</reference>
<dbReference type="FunFam" id="3.40.50.720:FF:000065">
    <property type="entry name" value="UDP-glucuronic acid decarboxylase 1"/>
    <property type="match status" value="1"/>
</dbReference>
<evidence type="ECO:0000256" key="9">
    <source>
        <dbReference type="ARBA" id="ARBA00023136"/>
    </source>
</evidence>
<name>A0A2R6AAF0_9ARCH</name>
<evidence type="ECO:0000256" key="7">
    <source>
        <dbReference type="ARBA" id="ARBA00023027"/>
    </source>
</evidence>
<dbReference type="Gene3D" id="3.40.50.720">
    <property type="entry name" value="NAD(P)-binding Rossmann-like Domain"/>
    <property type="match status" value="1"/>
</dbReference>
<gene>
    <name evidence="14" type="ORF">B9Q01_04890</name>
</gene>
<evidence type="ECO:0000259" key="13">
    <source>
        <dbReference type="Pfam" id="PF01370"/>
    </source>
</evidence>
<evidence type="ECO:0000256" key="3">
    <source>
        <dbReference type="ARBA" id="ARBA00022692"/>
    </source>
</evidence>
<keyword evidence="7" id="KW-0520">NAD</keyword>
<dbReference type="SUPFAM" id="SSF51735">
    <property type="entry name" value="NAD(P)-binding Rossmann-fold domains"/>
    <property type="match status" value="1"/>
</dbReference>
<proteinExistence type="predicted"/>
<keyword evidence="9" id="KW-0472">Membrane</keyword>
<comment type="caution">
    <text evidence="14">The sequence shown here is derived from an EMBL/GenBank/DDBJ whole genome shotgun (WGS) entry which is preliminary data.</text>
</comment>
<comment type="cofactor">
    <cofactor evidence="1">
        <name>NAD(+)</name>
        <dbReference type="ChEBI" id="CHEBI:57540"/>
    </cofactor>
</comment>
<evidence type="ECO:0000256" key="8">
    <source>
        <dbReference type="ARBA" id="ARBA00023034"/>
    </source>
</evidence>
<evidence type="ECO:0000313" key="14">
    <source>
        <dbReference type="EMBL" id="PSN83402.1"/>
    </source>
</evidence>
<dbReference type="PANTHER" id="PTHR43078">
    <property type="entry name" value="UDP-GLUCURONIC ACID DECARBOXYLASE-RELATED"/>
    <property type="match status" value="1"/>
</dbReference>
<feature type="domain" description="NAD-dependent epimerase/dehydratase" evidence="13">
    <location>
        <begin position="6"/>
        <end position="238"/>
    </location>
</feature>
<evidence type="ECO:0000256" key="10">
    <source>
        <dbReference type="ARBA" id="ARBA00023180"/>
    </source>
</evidence>
<evidence type="ECO:0000256" key="2">
    <source>
        <dbReference type="ARBA" id="ARBA00004323"/>
    </source>
</evidence>
<keyword evidence="11" id="KW-0456">Lyase</keyword>
<evidence type="ECO:0000313" key="15">
    <source>
        <dbReference type="Proteomes" id="UP000240880"/>
    </source>
</evidence>
<dbReference type="Pfam" id="PF01370">
    <property type="entry name" value="Epimerase"/>
    <property type="match status" value="1"/>
</dbReference>
<dbReference type="GO" id="GO:0042732">
    <property type="term" value="P:D-xylose metabolic process"/>
    <property type="evidence" value="ECO:0007669"/>
    <property type="project" value="InterPro"/>
</dbReference>
<comment type="subcellular location">
    <subcellularLocation>
        <location evidence="2">Golgi apparatus membrane</location>
        <topology evidence="2">Single-pass type II membrane protein</topology>
    </subcellularLocation>
    <subcellularLocation>
        <location evidence="12">Golgi apparatus</location>
        <location evidence="12">Golgi stack membrane</location>
    </subcellularLocation>
</comment>
<protein>
    <submittedName>
        <fullName evidence="14">NAD-dependent dehydratase</fullName>
    </submittedName>
</protein>
<accession>A0A2R6AAF0</accession>
<keyword evidence="6" id="KW-1133">Transmembrane helix</keyword>
<dbReference type="Proteomes" id="UP000240880">
    <property type="component" value="Unassembled WGS sequence"/>
</dbReference>
<dbReference type="InterPro" id="IPR044516">
    <property type="entry name" value="UXS-like"/>
</dbReference>
<dbReference type="InterPro" id="IPR001509">
    <property type="entry name" value="Epimerase_deHydtase"/>
</dbReference>
<dbReference type="AlphaFoldDB" id="A0A2R6AAF0"/>
<dbReference type="EMBL" id="NEXC01000025">
    <property type="protein sequence ID" value="PSN83402.1"/>
    <property type="molecule type" value="Genomic_DNA"/>
</dbReference>
<dbReference type="GO" id="GO:0048040">
    <property type="term" value="F:UDP-glucuronate decarboxylase activity"/>
    <property type="evidence" value="ECO:0007669"/>
    <property type="project" value="TreeGrafter"/>
</dbReference>
<dbReference type="PANTHER" id="PTHR43078:SF6">
    <property type="entry name" value="UDP-GLUCURONIC ACID DECARBOXYLASE 1"/>
    <property type="match status" value="1"/>
</dbReference>
<keyword evidence="4" id="KW-0210">Decarboxylase</keyword>
<dbReference type="InterPro" id="IPR036291">
    <property type="entry name" value="NAD(P)-bd_dom_sf"/>
</dbReference>
<keyword evidence="5" id="KW-0735">Signal-anchor</keyword>
<evidence type="ECO:0000256" key="5">
    <source>
        <dbReference type="ARBA" id="ARBA00022968"/>
    </source>
</evidence>